<evidence type="ECO:0000256" key="1">
    <source>
        <dbReference type="ARBA" id="ARBA00001928"/>
    </source>
</evidence>
<dbReference type="SFLD" id="SFLDG01170">
    <property type="entry name" value="Pyruvoyl-dependent_arginine_de"/>
    <property type="match status" value="1"/>
</dbReference>
<comment type="similarity">
    <text evidence="2">Belongs to the PdaD family.</text>
</comment>
<evidence type="ECO:0000256" key="4">
    <source>
        <dbReference type="ARBA" id="ARBA00022793"/>
    </source>
</evidence>
<evidence type="ECO:0000256" key="7">
    <source>
        <dbReference type="ARBA" id="ARBA00049309"/>
    </source>
</evidence>
<dbReference type="EC" id="4.1.1.19" evidence="3"/>
<organism evidence="8">
    <name type="scientific">Candidatus Methanophaga sp. ANME-1 ERB7</name>
    <dbReference type="NCBI Taxonomy" id="2759913"/>
    <lineage>
        <taxon>Archaea</taxon>
        <taxon>Methanobacteriati</taxon>
        <taxon>Methanobacteriota</taxon>
        <taxon>Stenosarchaea group</taxon>
        <taxon>Methanomicrobia</taxon>
        <taxon>Candidatus Methanophagales</taxon>
        <taxon>Candidatus Methanophagaceae</taxon>
        <taxon>Candidatus Methanophaga</taxon>
    </lineage>
</organism>
<dbReference type="Pfam" id="PF01862">
    <property type="entry name" value="PvlArgDC"/>
    <property type="match status" value="1"/>
</dbReference>
<evidence type="ECO:0000256" key="6">
    <source>
        <dbReference type="ARBA" id="ARBA00023317"/>
    </source>
</evidence>
<reference evidence="8" key="1">
    <citation type="submission" date="2020-06" db="EMBL/GenBank/DDBJ databases">
        <title>Unique genomic features of the anaerobic methanotrophic archaea.</title>
        <authorList>
            <person name="Chadwick G.L."/>
            <person name="Skennerton C.T."/>
            <person name="Laso-Perez R."/>
            <person name="Leu A.O."/>
            <person name="Speth D.R."/>
            <person name="Yu H."/>
            <person name="Morgan-Lang C."/>
            <person name="Hatzenpichler R."/>
            <person name="Goudeau D."/>
            <person name="Malmstrom R."/>
            <person name="Brazelton W.J."/>
            <person name="Woyke T."/>
            <person name="Hallam S.J."/>
            <person name="Tyson G.W."/>
            <person name="Wegener G."/>
            <person name="Boetius A."/>
            <person name="Orphan V."/>
        </authorList>
    </citation>
    <scope>NUCLEOTIDE SEQUENCE</scope>
</reference>
<evidence type="ECO:0000256" key="3">
    <source>
        <dbReference type="ARBA" id="ARBA00012426"/>
    </source>
</evidence>
<dbReference type="SUPFAM" id="SSF56271">
    <property type="entry name" value="Pyruvoyl-dependent histidine and arginine decarboxylases"/>
    <property type="match status" value="1"/>
</dbReference>
<dbReference type="PIRSF" id="PIRSF005216">
    <property type="entry name" value="Pyruvoyl-dep_arg_deCO2ase"/>
    <property type="match status" value="1"/>
</dbReference>
<evidence type="ECO:0000256" key="2">
    <source>
        <dbReference type="ARBA" id="ARBA00007412"/>
    </source>
</evidence>
<dbReference type="InterPro" id="IPR016105">
    <property type="entry name" value="Pyr-dep_his/arg-deCO2ase_sand"/>
</dbReference>
<evidence type="ECO:0000313" key="8">
    <source>
        <dbReference type="EMBL" id="QNO55180.1"/>
    </source>
</evidence>
<evidence type="ECO:0000256" key="5">
    <source>
        <dbReference type="ARBA" id="ARBA00023239"/>
    </source>
</evidence>
<proteinExistence type="inferred from homology"/>
<name>A0A7G9Z4J6_9EURY</name>
<dbReference type="AlphaFoldDB" id="A0A7G9Z4J6"/>
<dbReference type="PANTHER" id="PTHR40438:SF1">
    <property type="entry name" value="PYRUVOYL-DEPENDENT ARGININE DECARBOXYLASE"/>
    <property type="match status" value="1"/>
</dbReference>
<sequence length="163" mass="17615">MNERMIQTLIPREFFVTSGVGMDSEQAAAFDFALYDAGIGECNLVGVSSILPVNAVERERSKVILTPGEITFCVMSRADGKSGEVIGAGIGYGRMVEENGSGIICEHHGPHSETYLIANIRAKLYKMAEIRAKEIVVNGLKVKSVEVEEGKFGSVVVALVFVF</sequence>
<keyword evidence="4" id="KW-0210">Decarboxylase</keyword>
<dbReference type="EMBL" id="MT631605">
    <property type="protein sequence ID" value="QNO55180.1"/>
    <property type="molecule type" value="Genomic_DNA"/>
</dbReference>
<accession>A0A7G9Z4J6</accession>
<gene>
    <name evidence="8" type="primary">pdaD</name>
    <name evidence="8" type="ORF">KHGGAAHM_00007</name>
</gene>
<dbReference type="Gene3D" id="3.50.20.10">
    <property type="entry name" value="Pyruvoyl-Dependent Histidine Decarboxylase, subunit B"/>
    <property type="match status" value="1"/>
</dbReference>
<comment type="catalytic activity">
    <reaction evidence="7">
        <text>L-arginine + H(+) = agmatine + CO2</text>
        <dbReference type="Rhea" id="RHEA:17641"/>
        <dbReference type="ChEBI" id="CHEBI:15378"/>
        <dbReference type="ChEBI" id="CHEBI:16526"/>
        <dbReference type="ChEBI" id="CHEBI:32682"/>
        <dbReference type="ChEBI" id="CHEBI:58145"/>
        <dbReference type="EC" id="4.1.1.19"/>
    </reaction>
</comment>
<protein>
    <recommendedName>
        <fullName evidence="3">arginine decarboxylase</fullName>
        <ecNumber evidence="3">4.1.1.19</ecNumber>
    </recommendedName>
</protein>
<dbReference type="PANTHER" id="PTHR40438">
    <property type="entry name" value="PYRUVOYL-DEPENDENT ARGININE DECARBOXYLASE"/>
    <property type="match status" value="1"/>
</dbReference>
<dbReference type="InterPro" id="IPR002724">
    <property type="entry name" value="Pyruvoyl-dep_arg_deCO2ase"/>
</dbReference>
<keyword evidence="5 8" id="KW-0456">Lyase</keyword>
<dbReference type="InterPro" id="IPR016104">
    <property type="entry name" value="Pyr-dep_his/arg-deCO2ase"/>
</dbReference>
<dbReference type="SFLD" id="SFLDS00055">
    <property type="entry name" value="Pyruvoyl-Dependent_Histidine/A"/>
    <property type="match status" value="1"/>
</dbReference>
<dbReference type="GO" id="GO:0006527">
    <property type="term" value="P:L-arginine catabolic process"/>
    <property type="evidence" value="ECO:0007669"/>
    <property type="project" value="InterPro"/>
</dbReference>
<keyword evidence="6" id="KW-0670">Pyruvate</keyword>
<comment type="cofactor">
    <cofactor evidence="1">
        <name>pyruvate</name>
        <dbReference type="ChEBI" id="CHEBI:15361"/>
    </cofactor>
</comment>
<dbReference type="GO" id="GO:0008792">
    <property type="term" value="F:arginine decarboxylase activity"/>
    <property type="evidence" value="ECO:0007669"/>
    <property type="project" value="UniProtKB-EC"/>
</dbReference>